<comment type="cofactor">
    <cofactor evidence="4">
        <name>Zn(2+)</name>
        <dbReference type="ChEBI" id="CHEBI:29105"/>
    </cofactor>
</comment>
<dbReference type="GO" id="GO:0016491">
    <property type="term" value="F:oxidoreductase activity"/>
    <property type="evidence" value="ECO:0007669"/>
    <property type="project" value="UniProtKB-KW"/>
</dbReference>
<dbReference type="SUPFAM" id="SSF51735">
    <property type="entry name" value="NAD(P)-binding Rossmann-fold domains"/>
    <property type="match status" value="1"/>
</dbReference>
<keyword evidence="1 4" id="KW-0479">Metal-binding</keyword>
<protein>
    <submittedName>
        <fullName evidence="6">Alcohol dehydrogenase GroES domain protein</fullName>
    </submittedName>
</protein>
<evidence type="ECO:0000256" key="1">
    <source>
        <dbReference type="ARBA" id="ARBA00022723"/>
    </source>
</evidence>
<dbReference type="InterPro" id="IPR013149">
    <property type="entry name" value="ADH-like_C"/>
</dbReference>
<dbReference type="Pfam" id="PF00107">
    <property type="entry name" value="ADH_zinc_N"/>
    <property type="match status" value="1"/>
</dbReference>
<dbReference type="InterPro" id="IPR011032">
    <property type="entry name" value="GroES-like_sf"/>
</dbReference>
<evidence type="ECO:0000256" key="4">
    <source>
        <dbReference type="RuleBase" id="RU361277"/>
    </source>
</evidence>
<dbReference type="STRING" id="1499967.U27_00511"/>
<feature type="domain" description="Enoyl reductase (ER)" evidence="5">
    <location>
        <begin position="7"/>
        <end position="336"/>
    </location>
</feature>
<dbReference type="SMART" id="SM00829">
    <property type="entry name" value="PKS_ER"/>
    <property type="match status" value="1"/>
</dbReference>
<keyword evidence="3" id="KW-0560">Oxidoreductase</keyword>
<dbReference type="InterPro" id="IPR050129">
    <property type="entry name" value="Zn_alcohol_dh"/>
</dbReference>
<name>A0A081C7Q9_VECG1</name>
<dbReference type="InterPro" id="IPR013154">
    <property type="entry name" value="ADH-like_N"/>
</dbReference>
<dbReference type="NCBIfam" id="NF007489">
    <property type="entry name" value="PRK10083.1"/>
    <property type="match status" value="1"/>
</dbReference>
<dbReference type="PROSITE" id="PS00059">
    <property type="entry name" value="ADH_ZINC"/>
    <property type="match status" value="1"/>
</dbReference>
<evidence type="ECO:0000256" key="3">
    <source>
        <dbReference type="ARBA" id="ARBA00023002"/>
    </source>
</evidence>
<evidence type="ECO:0000313" key="7">
    <source>
        <dbReference type="Proteomes" id="UP000030661"/>
    </source>
</evidence>
<dbReference type="Pfam" id="PF08240">
    <property type="entry name" value="ADH_N"/>
    <property type="match status" value="1"/>
</dbReference>
<comment type="similarity">
    <text evidence="4">Belongs to the zinc-containing alcohol dehydrogenase family.</text>
</comment>
<dbReference type="PANTHER" id="PTHR43401:SF2">
    <property type="entry name" value="L-THREONINE 3-DEHYDROGENASE"/>
    <property type="match status" value="1"/>
</dbReference>
<gene>
    <name evidence="6" type="ORF">U27_00511</name>
</gene>
<keyword evidence="7" id="KW-1185">Reference proteome</keyword>
<dbReference type="InterPro" id="IPR020843">
    <property type="entry name" value="ER"/>
</dbReference>
<dbReference type="SUPFAM" id="SSF50129">
    <property type="entry name" value="GroES-like"/>
    <property type="match status" value="1"/>
</dbReference>
<dbReference type="HOGENOM" id="CLU_026673_11_0_0"/>
<dbReference type="EMBL" id="DF820474">
    <property type="protein sequence ID" value="GAK60614.1"/>
    <property type="molecule type" value="Genomic_DNA"/>
</dbReference>
<evidence type="ECO:0000256" key="2">
    <source>
        <dbReference type="ARBA" id="ARBA00022833"/>
    </source>
</evidence>
<dbReference type="Gene3D" id="3.90.180.10">
    <property type="entry name" value="Medium-chain alcohol dehydrogenases, catalytic domain"/>
    <property type="match status" value="1"/>
</dbReference>
<evidence type="ECO:0000313" key="6">
    <source>
        <dbReference type="EMBL" id="GAK60614.1"/>
    </source>
</evidence>
<sequence length="339" mass="37042">MKAIRVNTPLDLEICELALPEQLRDDEVLIHVKAAGICGTDVHIYHGTRPGTEYPKVIGHEFAGEVVKVGAKVTDIQAGDHVAVDPVLSCGSCYACSIGRHNICSTVQCLGVHVDGGFAEYSVQPQQNVYKFSKKLTWEELATAEPFSIAAEITWRAQITEDDTVLIFGSGSIGLATMQVAQKLGARCLIVDILAPRLELAKKMGADRVINSTQESVAEIVRQETQGTGPQVVIDAVGNPQILEQAVKLASPAGRVMVIGFTKNPSALCQFDITTKELEIRGSRLNAHKFPEVVQWFNNREVQPALLVTHTFPFTEAEQAMKLIEEHPDETCKVLLTFE</sequence>
<keyword evidence="2 4" id="KW-0862">Zinc</keyword>
<reference evidence="6" key="1">
    <citation type="journal article" date="2015" name="PeerJ">
        <title>First genomic representation of candidate bacterial phylum KSB3 points to enhanced environmental sensing as a trigger of wastewater bulking.</title>
        <authorList>
            <person name="Sekiguchi Y."/>
            <person name="Ohashi A."/>
            <person name="Parks D.H."/>
            <person name="Yamauchi T."/>
            <person name="Tyson G.W."/>
            <person name="Hugenholtz P."/>
        </authorList>
    </citation>
    <scope>NUCLEOTIDE SEQUENCE [LARGE SCALE GENOMIC DNA]</scope>
</reference>
<dbReference type="AlphaFoldDB" id="A0A081C7Q9"/>
<dbReference type="PANTHER" id="PTHR43401">
    <property type="entry name" value="L-THREONINE 3-DEHYDROGENASE"/>
    <property type="match status" value="1"/>
</dbReference>
<organism evidence="6">
    <name type="scientific">Vecturithrix granuli</name>
    <dbReference type="NCBI Taxonomy" id="1499967"/>
    <lineage>
        <taxon>Bacteria</taxon>
        <taxon>Candidatus Moduliflexota</taxon>
        <taxon>Candidatus Vecturitrichia</taxon>
        <taxon>Candidatus Vecturitrichales</taxon>
        <taxon>Candidatus Vecturitrichaceae</taxon>
        <taxon>Candidatus Vecturithrix</taxon>
    </lineage>
</organism>
<accession>A0A081C7Q9</accession>
<evidence type="ECO:0000259" key="5">
    <source>
        <dbReference type="SMART" id="SM00829"/>
    </source>
</evidence>
<dbReference type="Proteomes" id="UP000030661">
    <property type="component" value="Unassembled WGS sequence"/>
</dbReference>
<dbReference type="eggNOG" id="COG1063">
    <property type="taxonomic scope" value="Bacteria"/>
</dbReference>
<proteinExistence type="inferred from homology"/>
<dbReference type="CDD" id="cd08261">
    <property type="entry name" value="Zn_ADH7"/>
    <property type="match status" value="1"/>
</dbReference>
<dbReference type="InterPro" id="IPR036291">
    <property type="entry name" value="NAD(P)-bd_dom_sf"/>
</dbReference>
<dbReference type="Gene3D" id="3.40.50.720">
    <property type="entry name" value="NAD(P)-binding Rossmann-like Domain"/>
    <property type="match status" value="1"/>
</dbReference>
<dbReference type="InterPro" id="IPR002328">
    <property type="entry name" value="ADH_Zn_CS"/>
</dbReference>
<dbReference type="GO" id="GO:0008270">
    <property type="term" value="F:zinc ion binding"/>
    <property type="evidence" value="ECO:0007669"/>
    <property type="project" value="InterPro"/>
</dbReference>